<reference evidence="2 3" key="1">
    <citation type="submission" date="2019-11" db="EMBL/GenBank/DDBJ databases">
        <title>Acidiferrimicrobium australis gen. nov., sp. nov., an acidophilic and obligately heterotrophic, member of the Actinobacteria that catalyses dissimilatory oxido- reduction of iron isolated from metal-rich acidic water in Chile.</title>
        <authorList>
            <person name="Gonzalez D."/>
            <person name="Huber K."/>
            <person name="Hedrich S."/>
            <person name="Rojas-Villalobos C."/>
            <person name="Quatrini R."/>
            <person name="Dinamarca M.A."/>
            <person name="Schwarz A."/>
            <person name="Canales C."/>
            <person name="Nancucheo I."/>
        </authorList>
    </citation>
    <scope>NUCLEOTIDE SEQUENCE [LARGE SCALE GENOMIC DNA]</scope>
    <source>
        <strain evidence="2 3">USS-CCA1</strain>
    </source>
</reference>
<feature type="compositionally biased region" description="Basic residues" evidence="1">
    <location>
        <begin position="1"/>
        <end position="18"/>
    </location>
</feature>
<evidence type="ECO:0000313" key="3">
    <source>
        <dbReference type="Proteomes" id="UP000437736"/>
    </source>
</evidence>
<dbReference type="Gene3D" id="3.40.50.10320">
    <property type="entry name" value="LmbE-like"/>
    <property type="match status" value="1"/>
</dbReference>
<proteinExistence type="predicted"/>
<dbReference type="InterPro" id="IPR003737">
    <property type="entry name" value="GlcNAc_PI_deacetylase-related"/>
</dbReference>
<dbReference type="Proteomes" id="UP000437736">
    <property type="component" value="Unassembled WGS sequence"/>
</dbReference>
<sequence length="341" mass="37541">MGARGGHRRRRLPPHPPHRVREPLRAGLARRFPYREPVPELSILTVHAHPDDESSKGPATIARYHAEGVRTTLVTCTGGEEGDILNPAMDLPGVKERLPELRREELAEAARVIGYDEVVWLGYRDSGMPESPANADPRCFARAPLEEAVGRLVAAVRAARPQVMVAYGPDQKGYPHPDHLRVHDVAVEAFDAAADPDRYPEAGPAWAPDRLYYVGWSAGRSRAIHEKFLELGRPSPFEGERLERLLQAPERPADAPEPTVVDVHGFTAVRRLGLLAHRTQVDPESPHWFGLPPEIADELYPLDEYELGRSRVTPSGEGGDDLFAGLRDGTAVRADGVGSRA</sequence>
<dbReference type="InterPro" id="IPR024078">
    <property type="entry name" value="LmbE-like_dom_sf"/>
</dbReference>
<organism evidence="2 3">
    <name type="scientific">Acidiferrimicrobium australe</name>
    <dbReference type="NCBI Taxonomy" id="2664430"/>
    <lineage>
        <taxon>Bacteria</taxon>
        <taxon>Bacillati</taxon>
        <taxon>Actinomycetota</taxon>
        <taxon>Acidimicrobiia</taxon>
        <taxon>Acidimicrobiales</taxon>
        <taxon>Acidimicrobiaceae</taxon>
        <taxon>Acidiferrimicrobium</taxon>
    </lineage>
</organism>
<dbReference type="PANTHER" id="PTHR12993:SF11">
    <property type="entry name" value="N-ACETYLGLUCOSAMINYL-PHOSPHATIDYLINOSITOL DE-N-ACETYLASE"/>
    <property type="match status" value="1"/>
</dbReference>
<evidence type="ECO:0000256" key="1">
    <source>
        <dbReference type="SAM" id="MobiDB-lite"/>
    </source>
</evidence>
<feature type="region of interest" description="Disordered" evidence="1">
    <location>
        <begin position="1"/>
        <end position="25"/>
    </location>
</feature>
<accession>A0ABW9QVM1</accession>
<dbReference type="PANTHER" id="PTHR12993">
    <property type="entry name" value="N-ACETYLGLUCOSAMINYL-PHOSPHATIDYLINOSITOL DE-N-ACETYLASE-RELATED"/>
    <property type="match status" value="1"/>
</dbReference>
<gene>
    <name evidence="2" type="primary">mca</name>
    <name evidence="2" type="ORF">GHK86_14430</name>
</gene>
<dbReference type="InterPro" id="IPR017811">
    <property type="entry name" value="Mca"/>
</dbReference>
<name>A0ABW9QVM1_9ACTN</name>
<dbReference type="EMBL" id="WJHE01000768">
    <property type="protein sequence ID" value="MST33910.1"/>
    <property type="molecule type" value="Genomic_DNA"/>
</dbReference>
<dbReference type="Pfam" id="PF02585">
    <property type="entry name" value="PIG-L"/>
    <property type="match status" value="1"/>
</dbReference>
<dbReference type="NCBIfam" id="TIGR03446">
    <property type="entry name" value="mycothiol_Mca"/>
    <property type="match status" value="1"/>
</dbReference>
<protein>
    <submittedName>
        <fullName evidence="2">Mycothiol conjugate amidase Mca</fullName>
    </submittedName>
</protein>
<dbReference type="SUPFAM" id="SSF102588">
    <property type="entry name" value="LmbE-like"/>
    <property type="match status" value="1"/>
</dbReference>
<evidence type="ECO:0000313" key="2">
    <source>
        <dbReference type="EMBL" id="MST33910.1"/>
    </source>
</evidence>
<comment type="caution">
    <text evidence="2">The sequence shown here is derived from an EMBL/GenBank/DDBJ whole genome shotgun (WGS) entry which is preliminary data.</text>
</comment>
<keyword evidence="3" id="KW-1185">Reference proteome</keyword>